<feature type="non-terminal residue" evidence="1">
    <location>
        <position position="48"/>
    </location>
</feature>
<comment type="caution">
    <text evidence="1">The sequence shown here is derived from an EMBL/GenBank/DDBJ whole genome shotgun (WGS) entry which is preliminary data.</text>
</comment>
<accession>A0A9N9K6X5</accession>
<dbReference type="AlphaFoldDB" id="A0A9N9K6X5"/>
<evidence type="ECO:0000313" key="2">
    <source>
        <dbReference type="Proteomes" id="UP000789759"/>
    </source>
</evidence>
<dbReference type="EMBL" id="CAJVQA010040450">
    <property type="protein sequence ID" value="CAG8813051.1"/>
    <property type="molecule type" value="Genomic_DNA"/>
</dbReference>
<reference evidence="1" key="1">
    <citation type="submission" date="2021-06" db="EMBL/GenBank/DDBJ databases">
        <authorList>
            <person name="Kallberg Y."/>
            <person name="Tangrot J."/>
            <person name="Rosling A."/>
        </authorList>
    </citation>
    <scope>NUCLEOTIDE SEQUENCE</scope>
    <source>
        <strain evidence="1">FL966</strain>
    </source>
</reference>
<proteinExistence type="predicted"/>
<name>A0A9N9K6X5_9GLOM</name>
<organism evidence="1 2">
    <name type="scientific">Cetraspora pellucida</name>
    <dbReference type="NCBI Taxonomy" id="1433469"/>
    <lineage>
        <taxon>Eukaryota</taxon>
        <taxon>Fungi</taxon>
        <taxon>Fungi incertae sedis</taxon>
        <taxon>Mucoromycota</taxon>
        <taxon>Glomeromycotina</taxon>
        <taxon>Glomeromycetes</taxon>
        <taxon>Diversisporales</taxon>
        <taxon>Gigasporaceae</taxon>
        <taxon>Cetraspora</taxon>
    </lineage>
</organism>
<keyword evidence="2" id="KW-1185">Reference proteome</keyword>
<protein>
    <submittedName>
        <fullName evidence="1">17727_t:CDS:1</fullName>
    </submittedName>
</protein>
<gene>
    <name evidence="1" type="ORF">CPELLU_LOCUS18866</name>
</gene>
<evidence type="ECO:0000313" key="1">
    <source>
        <dbReference type="EMBL" id="CAG8813051.1"/>
    </source>
</evidence>
<sequence>NAIYLSILVSITSVVSSILTSFALPTLCRLCAIDLSNTFPNKLPGLTS</sequence>
<feature type="non-terminal residue" evidence="1">
    <location>
        <position position="1"/>
    </location>
</feature>
<dbReference type="Proteomes" id="UP000789759">
    <property type="component" value="Unassembled WGS sequence"/>
</dbReference>